<dbReference type="InParanoid" id="M0DEZ3"/>
<evidence type="ECO:0000313" key="2">
    <source>
        <dbReference type="EMBL" id="ELZ34051.1"/>
    </source>
</evidence>
<protein>
    <submittedName>
        <fullName evidence="2">Uncharacterized protein</fullName>
    </submittedName>
</protein>
<sequence>MDGDTKSGIETNGSNGPNGREGATHRRRAFLGLAAAAGTAALAGCSGASGTVSAARRPPVVPEQRLSEGGWEQADDVTQDPAFEQDAGPVTVTASTRTLLYEDAELRTEIAEKTLGQASGQFATFFASRVTFDPDLTSLPAGAGRKELLGQVESQSRAQFEARLKEAGLGPVEQVDTGTFEVASGASARLTEYEAAYAFEGFSVDVGAEPITIEGGEIPVAGHLAAWIASDSVLVAGGAYPAANFAREVTESPSAAIDLSVDIDLGLTPDAYREELFGLMRRVE</sequence>
<accession>M0DEZ3</accession>
<feature type="region of interest" description="Disordered" evidence="1">
    <location>
        <begin position="45"/>
        <end position="72"/>
    </location>
</feature>
<dbReference type="PATRIC" id="fig|1227487.5.peg.771"/>
<evidence type="ECO:0000256" key="1">
    <source>
        <dbReference type="SAM" id="MobiDB-lite"/>
    </source>
</evidence>
<proteinExistence type="predicted"/>
<dbReference type="eggNOG" id="arCOG03927">
    <property type="taxonomic scope" value="Archaea"/>
</dbReference>
<dbReference type="InterPro" id="IPR006311">
    <property type="entry name" value="TAT_signal"/>
</dbReference>
<dbReference type="AlphaFoldDB" id="M0DEZ3"/>
<comment type="caution">
    <text evidence="2">The sequence shown here is derived from an EMBL/GenBank/DDBJ whole genome shotgun (WGS) entry which is preliminary data.</text>
</comment>
<dbReference type="Pfam" id="PF20127">
    <property type="entry name" value="DUF6517"/>
    <property type="match status" value="1"/>
</dbReference>
<keyword evidence="3" id="KW-1185">Reference proteome</keyword>
<evidence type="ECO:0000313" key="3">
    <source>
        <dbReference type="Proteomes" id="UP000011513"/>
    </source>
</evidence>
<feature type="region of interest" description="Disordered" evidence="1">
    <location>
        <begin position="1"/>
        <end position="27"/>
    </location>
</feature>
<dbReference type="InterPro" id="IPR045396">
    <property type="entry name" value="DUF6517"/>
</dbReference>
<reference evidence="2 3" key="1">
    <citation type="journal article" date="2014" name="PLoS Genet.">
        <title>Phylogenetically driven sequencing of extremely halophilic archaea reveals strategies for static and dynamic osmo-response.</title>
        <authorList>
            <person name="Becker E.A."/>
            <person name="Seitzer P.M."/>
            <person name="Tritt A."/>
            <person name="Larsen D."/>
            <person name="Krusor M."/>
            <person name="Yao A.I."/>
            <person name="Wu D."/>
            <person name="Madern D."/>
            <person name="Eisen J.A."/>
            <person name="Darling A.E."/>
            <person name="Facciotti M.T."/>
        </authorList>
    </citation>
    <scope>NUCLEOTIDE SEQUENCE [LARGE SCALE GENOMIC DNA]</scope>
    <source>
        <strain evidence="2 3">JCM 14848</strain>
    </source>
</reference>
<dbReference type="PROSITE" id="PS51318">
    <property type="entry name" value="TAT"/>
    <property type="match status" value="1"/>
</dbReference>
<dbReference type="RefSeq" id="WP_008384085.1">
    <property type="nucleotide sequence ID" value="NZ_AOIV01000006.1"/>
</dbReference>
<dbReference type="Proteomes" id="UP000011513">
    <property type="component" value="Unassembled WGS sequence"/>
</dbReference>
<feature type="compositionally biased region" description="Polar residues" evidence="1">
    <location>
        <begin position="8"/>
        <end position="17"/>
    </location>
</feature>
<gene>
    <name evidence="2" type="ORF">C474_03800</name>
</gene>
<name>M0DEZ3_HALPD</name>
<dbReference type="EMBL" id="AOIV01000006">
    <property type="protein sequence ID" value="ELZ34051.1"/>
    <property type="molecule type" value="Genomic_DNA"/>
</dbReference>
<organism evidence="2 3">
    <name type="scientific">Halogeometricum pallidum JCM 14848</name>
    <dbReference type="NCBI Taxonomy" id="1227487"/>
    <lineage>
        <taxon>Archaea</taxon>
        <taxon>Methanobacteriati</taxon>
        <taxon>Methanobacteriota</taxon>
        <taxon>Stenosarchaea group</taxon>
        <taxon>Halobacteria</taxon>
        <taxon>Halobacteriales</taxon>
        <taxon>Haloferacaceae</taxon>
        <taxon>Halogeometricum</taxon>
    </lineage>
</organism>